<keyword evidence="3" id="KW-0032">Aminotransferase</keyword>
<organism evidence="3 4">
    <name type="scientific">Chitinimonas prasina</name>
    <dbReference type="NCBI Taxonomy" id="1434937"/>
    <lineage>
        <taxon>Bacteria</taxon>
        <taxon>Pseudomonadati</taxon>
        <taxon>Pseudomonadota</taxon>
        <taxon>Betaproteobacteria</taxon>
        <taxon>Neisseriales</taxon>
        <taxon>Chitinibacteraceae</taxon>
        <taxon>Chitinimonas</taxon>
    </lineage>
</organism>
<dbReference type="Gene3D" id="3.40.640.10">
    <property type="entry name" value="Type I PLP-dependent aspartate aminotransferase-like (Major domain)"/>
    <property type="match status" value="1"/>
</dbReference>
<protein>
    <submittedName>
        <fullName evidence="3">Aminotransferase DegT</fullName>
    </submittedName>
</protein>
<evidence type="ECO:0000313" key="4">
    <source>
        <dbReference type="Proteomes" id="UP001156706"/>
    </source>
</evidence>
<dbReference type="RefSeq" id="WP_284196045.1">
    <property type="nucleotide sequence ID" value="NZ_BSOG01000002.1"/>
</dbReference>
<dbReference type="EMBL" id="BSOG01000002">
    <property type="protein sequence ID" value="GLR12920.1"/>
    <property type="molecule type" value="Genomic_DNA"/>
</dbReference>
<name>A0ABQ5YD69_9NEIS</name>
<dbReference type="InterPro" id="IPR015421">
    <property type="entry name" value="PyrdxlP-dep_Trfase_major"/>
</dbReference>
<dbReference type="Proteomes" id="UP001156706">
    <property type="component" value="Unassembled WGS sequence"/>
</dbReference>
<accession>A0ABQ5YD69</accession>
<dbReference type="InterPro" id="IPR015422">
    <property type="entry name" value="PyrdxlP-dep_Trfase_small"/>
</dbReference>
<evidence type="ECO:0000313" key="3">
    <source>
        <dbReference type="EMBL" id="GLR12920.1"/>
    </source>
</evidence>
<dbReference type="Gene3D" id="3.90.1150.10">
    <property type="entry name" value="Aspartate Aminotransferase, domain 1"/>
    <property type="match status" value="1"/>
</dbReference>
<comment type="similarity">
    <text evidence="1 2">Belongs to the DegT/DnrJ/EryC1 family.</text>
</comment>
<sequence length="434" mass="46783">MQNRLALLGGEPVRREAPPTYRTLGDEERSAVNAVLDSGVLSQFLGTWSPDFFGGPRVQALERAWEQYFQVKYAVSLNSATSGLFAAVGAAGVGPGDEVIVSAYTMSASAVAAVVYGGIPVFADIDPQTFCLTPETIRPLIAPRTRAIIVVDLFGYPADIAAIKALAKPLGITVIEDNAQGPGASRDGRVAGGEADMTVFSLNYHKTIHSGEGGVVTTQDARLAERLQLIRNHAEVVVQQKSPDIAPEELVNLIGFNYRMTEIEAAIAAEQLKKLPQLLKRRQDNAATLMRELVDLPGLTMPRVEPGIAHGWYVFPMHYAAAATGVPRARVAAAMRAEGFPLGEGYVKPIYWQPMYRKGIAMGSEGFPFSLARAEGRLPDYHAVLCPVTERMHTSELLTGDLVHAGWTDGDLAQLIAAFRKVFGQLDSLRAEGA</sequence>
<dbReference type="Pfam" id="PF01041">
    <property type="entry name" value="DegT_DnrJ_EryC1"/>
    <property type="match status" value="1"/>
</dbReference>
<evidence type="ECO:0000256" key="2">
    <source>
        <dbReference type="RuleBase" id="RU004508"/>
    </source>
</evidence>
<dbReference type="SUPFAM" id="SSF53383">
    <property type="entry name" value="PLP-dependent transferases"/>
    <property type="match status" value="1"/>
</dbReference>
<keyword evidence="4" id="KW-1185">Reference proteome</keyword>
<comment type="caution">
    <text evidence="3">The sequence shown here is derived from an EMBL/GenBank/DDBJ whole genome shotgun (WGS) entry which is preliminary data.</text>
</comment>
<dbReference type="PIRSF" id="PIRSF000390">
    <property type="entry name" value="PLP_StrS"/>
    <property type="match status" value="1"/>
</dbReference>
<reference evidence="4" key="1">
    <citation type="journal article" date="2019" name="Int. J. Syst. Evol. Microbiol.">
        <title>The Global Catalogue of Microorganisms (GCM) 10K type strain sequencing project: providing services to taxonomists for standard genome sequencing and annotation.</title>
        <authorList>
            <consortium name="The Broad Institute Genomics Platform"/>
            <consortium name="The Broad Institute Genome Sequencing Center for Infectious Disease"/>
            <person name="Wu L."/>
            <person name="Ma J."/>
        </authorList>
    </citation>
    <scope>NUCLEOTIDE SEQUENCE [LARGE SCALE GENOMIC DNA]</scope>
    <source>
        <strain evidence="4">NBRC 110044</strain>
    </source>
</reference>
<dbReference type="InterPro" id="IPR015424">
    <property type="entry name" value="PyrdxlP-dep_Trfase"/>
</dbReference>
<dbReference type="PANTHER" id="PTHR30244">
    <property type="entry name" value="TRANSAMINASE"/>
    <property type="match status" value="1"/>
</dbReference>
<gene>
    <name evidence="3" type="ORF">GCM10007907_17100</name>
</gene>
<dbReference type="CDD" id="cd00616">
    <property type="entry name" value="AHBA_syn"/>
    <property type="match status" value="1"/>
</dbReference>
<keyword evidence="2" id="KW-0663">Pyridoxal phosphate</keyword>
<dbReference type="GO" id="GO:0008483">
    <property type="term" value="F:transaminase activity"/>
    <property type="evidence" value="ECO:0007669"/>
    <property type="project" value="UniProtKB-KW"/>
</dbReference>
<proteinExistence type="inferred from homology"/>
<dbReference type="PANTHER" id="PTHR30244:SF34">
    <property type="entry name" value="DTDP-4-AMINO-4,6-DIDEOXYGALACTOSE TRANSAMINASE"/>
    <property type="match status" value="1"/>
</dbReference>
<keyword evidence="3" id="KW-0808">Transferase</keyword>
<dbReference type="InterPro" id="IPR000653">
    <property type="entry name" value="DegT/StrS_aminotransferase"/>
</dbReference>
<evidence type="ECO:0000256" key="1">
    <source>
        <dbReference type="ARBA" id="ARBA00037999"/>
    </source>
</evidence>